<proteinExistence type="predicted"/>
<dbReference type="AlphaFoldDB" id="A0A9P5PS99"/>
<protein>
    <submittedName>
        <fullName evidence="1">Uncharacterized protein</fullName>
    </submittedName>
</protein>
<dbReference type="EMBL" id="JADNRY010000033">
    <property type="protein sequence ID" value="KAF9071346.1"/>
    <property type="molecule type" value="Genomic_DNA"/>
</dbReference>
<keyword evidence="2" id="KW-1185">Reference proteome</keyword>
<sequence>MTKAETQEELLSLAYALLAASEALNDVEDSNLPIDDPEEEAEMLEVTAVFMMQEALVIEGDGTRGEYNQFAKSKDWFPTSLQQPDRWFRSNYRMSRDMFDRLVFMLAPNPIFHSP</sequence>
<reference evidence="1" key="1">
    <citation type="submission" date="2020-11" db="EMBL/GenBank/DDBJ databases">
        <authorList>
            <consortium name="DOE Joint Genome Institute"/>
            <person name="Ahrendt S."/>
            <person name="Riley R."/>
            <person name="Andreopoulos W."/>
            <person name="Labutti K."/>
            <person name="Pangilinan J."/>
            <person name="Ruiz-Duenas F.J."/>
            <person name="Barrasa J.M."/>
            <person name="Sanchez-Garcia M."/>
            <person name="Camarero S."/>
            <person name="Miyauchi S."/>
            <person name="Serrano A."/>
            <person name="Linde D."/>
            <person name="Babiker R."/>
            <person name="Drula E."/>
            <person name="Ayuso-Fernandez I."/>
            <person name="Pacheco R."/>
            <person name="Padilla G."/>
            <person name="Ferreira P."/>
            <person name="Barriuso J."/>
            <person name="Kellner H."/>
            <person name="Castanera R."/>
            <person name="Alfaro M."/>
            <person name="Ramirez L."/>
            <person name="Pisabarro A.G."/>
            <person name="Kuo A."/>
            <person name="Tritt A."/>
            <person name="Lipzen A."/>
            <person name="He G."/>
            <person name="Yan M."/>
            <person name="Ng V."/>
            <person name="Cullen D."/>
            <person name="Martin F."/>
            <person name="Rosso M.-N."/>
            <person name="Henrissat B."/>
            <person name="Hibbett D."/>
            <person name="Martinez A.T."/>
            <person name="Grigoriev I.V."/>
        </authorList>
    </citation>
    <scope>NUCLEOTIDE SEQUENCE</scope>
    <source>
        <strain evidence="1">AH 40177</strain>
    </source>
</reference>
<name>A0A9P5PS99_9AGAR</name>
<organism evidence="1 2">
    <name type="scientific">Rhodocollybia butyracea</name>
    <dbReference type="NCBI Taxonomy" id="206335"/>
    <lineage>
        <taxon>Eukaryota</taxon>
        <taxon>Fungi</taxon>
        <taxon>Dikarya</taxon>
        <taxon>Basidiomycota</taxon>
        <taxon>Agaricomycotina</taxon>
        <taxon>Agaricomycetes</taxon>
        <taxon>Agaricomycetidae</taxon>
        <taxon>Agaricales</taxon>
        <taxon>Marasmiineae</taxon>
        <taxon>Omphalotaceae</taxon>
        <taxon>Rhodocollybia</taxon>
    </lineage>
</organism>
<dbReference type="Proteomes" id="UP000772434">
    <property type="component" value="Unassembled WGS sequence"/>
</dbReference>
<accession>A0A9P5PS99</accession>
<comment type="caution">
    <text evidence="1">The sequence shown here is derived from an EMBL/GenBank/DDBJ whole genome shotgun (WGS) entry which is preliminary data.</text>
</comment>
<feature type="non-terminal residue" evidence="1">
    <location>
        <position position="115"/>
    </location>
</feature>
<evidence type="ECO:0000313" key="1">
    <source>
        <dbReference type="EMBL" id="KAF9071346.1"/>
    </source>
</evidence>
<evidence type="ECO:0000313" key="2">
    <source>
        <dbReference type="Proteomes" id="UP000772434"/>
    </source>
</evidence>
<gene>
    <name evidence="1" type="ORF">BDP27DRAFT_1401506</name>
</gene>
<dbReference type="OrthoDB" id="3233403at2759"/>